<evidence type="ECO:0000256" key="5">
    <source>
        <dbReference type="ARBA" id="ARBA00023136"/>
    </source>
</evidence>
<feature type="transmembrane region" description="Helical" evidence="6">
    <location>
        <begin position="330"/>
        <end position="349"/>
    </location>
</feature>
<dbReference type="Gene3D" id="1.20.1720.10">
    <property type="entry name" value="Multidrug resistance protein D"/>
    <property type="match status" value="1"/>
</dbReference>
<dbReference type="PANTHER" id="PTHR42718">
    <property type="entry name" value="MAJOR FACILITATOR SUPERFAMILY MULTIDRUG TRANSPORTER MFSC"/>
    <property type="match status" value="1"/>
</dbReference>
<feature type="transmembrane region" description="Helical" evidence="6">
    <location>
        <begin position="264"/>
        <end position="290"/>
    </location>
</feature>
<feature type="transmembrane region" description="Helical" evidence="6">
    <location>
        <begin position="103"/>
        <end position="124"/>
    </location>
</feature>
<evidence type="ECO:0000256" key="6">
    <source>
        <dbReference type="SAM" id="Phobius"/>
    </source>
</evidence>
<feature type="transmembrane region" description="Helical" evidence="6">
    <location>
        <begin position="296"/>
        <end position="318"/>
    </location>
</feature>
<keyword evidence="9" id="KW-1185">Reference proteome</keyword>
<feature type="transmembrane region" description="Helical" evidence="6">
    <location>
        <begin position="136"/>
        <end position="158"/>
    </location>
</feature>
<feature type="transmembrane region" description="Helical" evidence="6">
    <location>
        <begin position="12"/>
        <end position="30"/>
    </location>
</feature>
<evidence type="ECO:0000256" key="2">
    <source>
        <dbReference type="ARBA" id="ARBA00022448"/>
    </source>
</evidence>
<dbReference type="Pfam" id="PF07690">
    <property type="entry name" value="MFS_1"/>
    <property type="match status" value="1"/>
</dbReference>
<evidence type="ECO:0000313" key="9">
    <source>
        <dbReference type="Proteomes" id="UP000298347"/>
    </source>
</evidence>
<feature type="transmembrane region" description="Helical" evidence="6">
    <location>
        <begin position="78"/>
        <end position="97"/>
    </location>
</feature>
<proteinExistence type="predicted"/>
<protein>
    <submittedName>
        <fullName evidence="8">MFS transporter</fullName>
    </submittedName>
</protein>
<feature type="transmembrane region" description="Helical" evidence="6">
    <location>
        <begin position="402"/>
        <end position="421"/>
    </location>
</feature>
<dbReference type="GO" id="GO:0005886">
    <property type="term" value="C:plasma membrane"/>
    <property type="evidence" value="ECO:0007669"/>
    <property type="project" value="UniProtKB-SubCell"/>
</dbReference>
<feature type="transmembrane region" description="Helical" evidence="6">
    <location>
        <begin position="50"/>
        <end position="66"/>
    </location>
</feature>
<feature type="transmembrane region" description="Helical" evidence="6">
    <location>
        <begin position="222"/>
        <end position="243"/>
    </location>
</feature>
<accession>A0A4Z0GQL4</accession>
<keyword evidence="2" id="KW-0813">Transport</keyword>
<keyword evidence="5 6" id="KW-0472">Membrane</keyword>
<dbReference type="InterPro" id="IPR020846">
    <property type="entry name" value="MFS_dom"/>
</dbReference>
<evidence type="ECO:0000259" key="7">
    <source>
        <dbReference type="PROSITE" id="PS50850"/>
    </source>
</evidence>
<dbReference type="RefSeq" id="WP_135348238.1">
    <property type="nucleotide sequence ID" value="NZ_SRJD01000007.1"/>
</dbReference>
<reference evidence="8 9" key="1">
    <citation type="journal article" date="2015" name="Int. J. Syst. Evol. Microbiol.">
        <title>Sporolactobacillus shoreae sp. nov. and Sporolactobacillus spathodeae sp. nov., two spore-forming lactic acid bacteria isolated from tree barks in Thailand.</title>
        <authorList>
            <person name="Thamacharoensuk T."/>
            <person name="Kitahara M."/>
            <person name="Ohkuma M."/>
            <person name="Thongchul N."/>
            <person name="Tanasupawat S."/>
        </authorList>
    </citation>
    <scope>NUCLEOTIDE SEQUENCE [LARGE SCALE GENOMIC DNA]</scope>
    <source>
        <strain evidence="8 9">BK92</strain>
    </source>
</reference>
<organism evidence="8 9">
    <name type="scientific">Sporolactobacillus shoreae</name>
    <dbReference type="NCBI Taxonomy" id="1465501"/>
    <lineage>
        <taxon>Bacteria</taxon>
        <taxon>Bacillati</taxon>
        <taxon>Bacillota</taxon>
        <taxon>Bacilli</taxon>
        <taxon>Bacillales</taxon>
        <taxon>Sporolactobacillaceae</taxon>
        <taxon>Sporolactobacillus</taxon>
    </lineage>
</organism>
<feature type="transmembrane region" description="Helical" evidence="6">
    <location>
        <begin position="441"/>
        <end position="464"/>
    </location>
</feature>
<dbReference type="GO" id="GO:0022857">
    <property type="term" value="F:transmembrane transporter activity"/>
    <property type="evidence" value="ECO:0007669"/>
    <property type="project" value="InterPro"/>
</dbReference>
<dbReference type="PANTHER" id="PTHR42718:SF9">
    <property type="entry name" value="MAJOR FACILITATOR SUPERFAMILY MULTIDRUG TRANSPORTER MFSC"/>
    <property type="match status" value="1"/>
</dbReference>
<dbReference type="InterPro" id="IPR011701">
    <property type="entry name" value="MFS"/>
</dbReference>
<dbReference type="AlphaFoldDB" id="A0A4Z0GQL4"/>
<keyword evidence="4 6" id="KW-1133">Transmembrane helix</keyword>
<dbReference type="InterPro" id="IPR036259">
    <property type="entry name" value="MFS_trans_sf"/>
</dbReference>
<comment type="subcellular location">
    <subcellularLocation>
        <location evidence="1">Cell membrane</location>
        <topology evidence="1">Multi-pass membrane protein</topology>
    </subcellularLocation>
</comment>
<comment type="caution">
    <text evidence="8">The sequence shown here is derived from an EMBL/GenBank/DDBJ whole genome shotgun (WGS) entry which is preliminary data.</text>
</comment>
<sequence>MSRTPRAKLRNILITVALGSFMGQIDNSIVNVSLPVIQKDFNISLTLTEWVVTAYLITISSTLLLCGKLADAFGWKRIFVTGLSIFTVGSLICGLSVNIAMLLLGVSIQAVGGAMIISSGPAISTHAADEKDRGKALSVTAVSISLALCLGPLLGGILTATLGWHSIFFVNVPVGVIAIILAVRNIEKDEPHTNTLFDWKGGVLFILSLWLILFPLDTIGESYMPAGLFIGLLFAGVLLWFLFALYERKQSNSLLRFSLFRSRIFVYNGIAAMLNFTAMYIFIFLLPFYLETFRHFSTVQAGLLYLPMPLAFLVAAPVSGSISDRIGSRGLCITGMGIMGVALLLMSFLGQNTGLPYLILVVALIGIGYGMFQTPNNSAVLGSVPDADRGVTSGTLSTMKNIGMILGITASGSLFTALQTLGKQNAAAQQLSAQAIQNQSFTFALHITFLVAMVIALLAMVACIPAKARIGKQ</sequence>
<name>A0A4Z0GQL4_9BACL</name>
<feature type="transmembrane region" description="Helical" evidence="6">
    <location>
        <begin position="355"/>
        <end position="372"/>
    </location>
</feature>
<evidence type="ECO:0000313" key="8">
    <source>
        <dbReference type="EMBL" id="TGA98427.1"/>
    </source>
</evidence>
<gene>
    <name evidence="8" type="ORF">E4665_07815</name>
</gene>
<keyword evidence="3 6" id="KW-0812">Transmembrane</keyword>
<dbReference type="Gene3D" id="1.20.1250.20">
    <property type="entry name" value="MFS general substrate transporter like domains"/>
    <property type="match status" value="1"/>
</dbReference>
<evidence type="ECO:0000256" key="3">
    <source>
        <dbReference type="ARBA" id="ARBA00022692"/>
    </source>
</evidence>
<feature type="domain" description="Major facilitator superfamily (MFS) profile" evidence="7">
    <location>
        <begin position="12"/>
        <end position="471"/>
    </location>
</feature>
<feature type="transmembrane region" description="Helical" evidence="6">
    <location>
        <begin position="164"/>
        <end position="183"/>
    </location>
</feature>
<evidence type="ECO:0000256" key="4">
    <source>
        <dbReference type="ARBA" id="ARBA00022989"/>
    </source>
</evidence>
<dbReference type="Proteomes" id="UP000298347">
    <property type="component" value="Unassembled WGS sequence"/>
</dbReference>
<dbReference type="PRINTS" id="PR01036">
    <property type="entry name" value="TCRTETB"/>
</dbReference>
<dbReference type="OrthoDB" id="102502at2"/>
<dbReference type="CDD" id="cd17321">
    <property type="entry name" value="MFS_MMR_MDR_like"/>
    <property type="match status" value="1"/>
</dbReference>
<feature type="transmembrane region" description="Helical" evidence="6">
    <location>
        <begin position="195"/>
        <end position="216"/>
    </location>
</feature>
<dbReference type="EMBL" id="SRJD01000007">
    <property type="protein sequence ID" value="TGA98427.1"/>
    <property type="molecule type" value="Genomic_DNA"/>
</dbReference>
<dbReference type="SUPFAM" id="SSF103473">
    <property type="entry name" value="MFS general substrate transporter"/>
    <property type="match status" value="1"/>
</dbReference>
<evidence type="ECO:0000256" key="1">
    <source>
        <dbReference type="ARBA" id="ARBA00004651"/>
    </source>
</evidence>
<dbReference type="PROSITE" id="PS50850">
    <property type="entry name" value="MFS"/>
    <property type="match status" value="1"/>
</dbReference>